<feature type="compositionally biased region" description="Polar residues" evidence="12">
    <location>
        <begin position="666"/>
        <end position="679"/>
    </location>
</feature>
<evidence type="ECO:0000256" key="8">
    <source>
        <dbReference type="ARBA" id="ARBA00022833"/>
    </source>
</evidence>
<reference evidence="14 15" key="1">
    <citation type="journal article" date="2021" name="Sci. Rep.">
        <title>The distribution of antibiotic resistance genes in chicken gut microbiota commensals.</title>
        <authorList>
            <person name="Juricova H."/>
            <person name="Matiasovicova J."/>
            <person name="Kubasova T."/>
            <person name="Cejkova D."/>
            <person name="Rychlik I."/>
        </authorList>
    </citation>
    <scope>NUCLEOTIDE SEQUENCE [LARGE SCALE GENOMIC DNA]</scope>
    <source>
        <strain evidence="14 15">An537</strain>
    </source>
</reference>
<dbReference type="Gene3D" id="1.20.272.10">
    <property type="match status" value="1"/>
</dbReference>
<feature type="compositionally biased region" description="Polar residues" evidence="12">
    <location>
        <begin position="426"/>
        <end position="439"/>
    </location>
</feature>
<dbReference type="EC" id="2.7.7.7" evidence="2"/>
<dbReference type="Pfam" id="PF12169">
    <property type="entry name" value="DNA_pol3_gamma3"/>
    <property type="match status" value="1"/>
</dbReference>
<feature type="compositionally biased region" description="Low complexity" evidence="12">
    <location>
        <begin position="476"/>
        <end position="489"/>
    </location>
</feature>
<dbReference type="InterPro" id="IPR045085">
    <property type="entry name" value="HLD_clamp_pol_III_gamma_tau"/>
</dbReference>
<evidence type="ECO:0000259" key="13">
    <source>
        <dbReference type="SMART" id="SM00382"/>
    </source>
</evidence>
<accession>A0ABS2GI38</accession>
<dbReference type="InterPro" id="IPR027417">
    <property type="entry name" value="P-loop_NTPase"/>
</dbReference>
<keyword evidence="5" id="KW-0235">DNA replication</keyword>
<evidence type="ECO:0000256" key="2">
    <source>
        <dbReference type="ARBA" id="ARBA00012417"/>
    </source>
</evidence>
<dbReference type="InterPro" id="IPR012763">
    <property type="entry name" value="DNA_pol_III_sug/sutau_N"/>
</dbReference>
<proteinExistence type="inferred from homology"/>
<feature type="domain" description="AAA+ ATPase" evidence="13">
    <location>
        <begin position="37"/>
        <end position="184"/>
    </location>
</feature>
<keyword evidence="9" id="KW-0067">ATP-binding</keyword>
<name>A0ABS2GI38_9FIRM</name>
<feature type="compositionally biased region" description="Polar residues" evidence="12">
    <location>
        <begin position="525"/>
        <end position="542"/>
    </location>
</feature>
<evidence type="ECO:0000313" key="14">
    <source>
        <dbReference type="EMBL" id="MBM6912803.1"/>
    </source>
</evidence>
<comment type="caution">
    <text evidence="14">The sequence shown here is derived from an EMBL/GenBank/DDBJ whole genome shotgun (WGS) entry which is preliminary data.</text>
</comment>
<dbReference type="SUPFAM" id="SSF52540">
    <property type="entry name" value="P-loop containing nucleoside triphosphate hydrolases"/>
    <property type="match status" value="1"/>
</dbReference>
<comment type="similarity">
    <text evidence="1">Belongs to the DnaX/STICHEL family.</text>
</comment>
<dbReference type="InterPro" id="IPR003593">
    <property type="entry name" value="AAA+_ATPase"/>
</dbReference>
<feature type="region of interest" description="Disordered" evidence="12">
    <location>
        <begin position="426"/>
        <end position="542"/>
    </location>
</feature>
<evidence type="ECO:0000256" key="9">
    <source>
        <dbReference type="ARBA" id="ARBA00022840"/>
    </source>
</evidence>
<keyword evidence="10" id="KW-0239">DNA-directed DNA polymerase</keyword>
<evidence type="ECO:0000256" key="1">
    <source>
        <dbReference type="ARBA" id="ARBA00006360"/>
    </source>
</evidence>
<keyword evidence="3 14" id="KW-0808">Transferase</keyword>
<dbReference type="CDD" id="cd18137">
    <property type="entry name" value="HLD_clamp_pol_III_gamma_tau"/>
    <property type="match status" value="1"/>
</dbReference>
<keyword evidence="7" id="KW-0547">Nucleotide-binding</keyword>
<dbReference type="SMART" id="SM00382">
    <property type="entry name" value="AAA"/>
    <property type="match status" value="1"/>
</dbReference>
<dbReference type="Pfam" id="PF22608">
    <property type="entry name" value="DNAX_ATPase_lid"/>
    <property type="match status" value="1"/>
</dbReference>
<dbReference type="NCBIfam" id="NF004046">
    <property type="entry name" value="PRK05563.1"/>
    <property type="match status" value="1"/>
</dbReference>
<feature type="compositionally biased region" description="Pro residues" evidence="12">
    <location>
        <begin position="450"/>
        <end position="475"/>
    </location>
</feature>
<dbReference type="GO" id="GO:0003887">
    <property type="term" value="F:DNA-directed DNA polymerase activity"/>
    <property type="evidence" value="ECO:0007669"/>
    <property type="project" value="UniProtKB-EC"/>
</dbReference>
<dbReference type="EMBL" id="JACJLA010000008">
    <property type="protein sequence ID" value="MBM6912803.1"/>
    <property type="molecule type" value="Genomic_DNA"/>
</dbReference>
<dbReference type="RefSeq" id="WP_205087843.1">
    <property type="nucleotide sequence ID" value="NZ_JACJLA010000008.1"/>
</dbReference>
<dbReference type="Gene3D" id="3.40.50.300">
    <property type="entry name" value="P-loop containing nucleotide triphosphate hydrolases"/>
    <property type="match status" value="1"/>
</dbReference>
<dbReference type="PANTHER" id="PTHR11669:SF0">
    <property type="entry name" value="PROTEIN STICHEL-LIKE 2"/>
    <property type="match status" value="1"/>
</dbReference>
<evidence type="ECO:0000256" key="3">
    <source>
        <dbReference type="ARBA" id="ARBA00022679"/>
    </source>
</evidence>
<keyword evidence="6" id="KW-0479">Metal-binding</keyword>
<evidence type="ECO:0000256" key="7">
    <source>
        <dbReference type="ARBA" id="ARBA00022741"/>
    </source>
</evidence>
<protein>
    <recommendedName>
        <fullName evidence="2">DNA-directed DNA polymerase</fullName>
        <ecNumber evidence="2">2.7.7.7</ecNumber>
    </recommendedName>
</protein>
<comment type="catalytic activity">
    <reaction evidence="11">
        <text>DNA(n) + a 2'-deoxyribonucleoside 5'-triphosphate = DNA(n+1) + diphosphate</text>
        <dbReference type="Rhea" id="RHEA:22508"/>
        <dbReference type="Rhea" id="RHEA-COMP:17339"/>
        <dbReference type="Rhea" id="RHEA-COMP:17340"/>
        <dbReference type="ChEBI" id="CHEBI:33019"/>
        <dbReference type="ChEBI" id="CHEBI:61560"/>
        <dbReference type="ChEBI" id="CHEBI:173112"/>
        <dbReference type="EC" id="2.7.7.7"/>
    </reaction>
</comment>
<evidence type="ECO:0000256" key="6">
    <source>
        <dbReference type="ARBA" id="ARBA00022723"/>
    </source>
</evidence>
<keyword evidence="4 14" id="KW-0548">Nucleotidyltransferase</keyword>
<keyword evidence="8" id="KW-0862">Zinc</keyword>
<gene>
    <name evidence="14" type="primary">dnaX</name>
    <name evidence="14" type="ORF">H6A01_05645</name>
</gene>
<dbReference type="InterPro" id="IPR008921">
    <property type="entry name" value="DNA_pol3_clamp-load_cplx_C"/>
</dbReference>
<evidence type="ECO:0000256" key="5">
    <source>
        <dbReference type="ARBA" id="ARBA00022705"/>
    </source>
</evidence>
<dbReference type="Proteomes" id="UP000707138">
    <property type="component" value="Unassembled WGS sequence"/>
</dbReference>
<evidence type="ECO:0000256" key="12">
    <source>
        <dbReference type="SAM" id="MobiDB-lite"/>
    </source>
</evidence>
<dbReference type="SUPFAM" id="SSF48019">
    <property type="entry name" value="post-AAA+ oligomerization domain-like"/>
    <property type="match status" value="1"/>
</dbReference>
<evidence type="ECO:0000256" key="4">
    <source>
        <dbReference type="ARBA" id="ARBA00022695"/>
    </source>
</evidence>
<dbReference type="InterPro" id="IPR050238">
    <property type="entry name" value="DNA_Rep/Repair_Clamp_Loader"/>
</dbReference>
<dbReference type="PANTHER" id="PTHR11669">
    <property type="entry name" value="REPLICATION FACTOR C / DNA POLYMERASE III GAMMA-TAU SUBUNIT"/>
    <property type="match status" value="1"/>
</dbReference>
<evidence type="ECO:0000256" key="10">
    <source>
        <dbReference type="ARBA" id="ARBA00022932"/>
    </source>
</evidence>
<organism evidence="14 15">
    <name type="scientific">Veillonella magna</name>
    <dbReference type="NCBI Taxonomy" id="464322"/>
    <lineage>
        <taxon>Bacteria</taxon>
        <taxon>Bacillati</taxon>
        <taxon>Bacillota</taxon>
        <taxon>Negativicutes</taxon>
        <taxon>Veillonellales</taxon>
        <taxon>Veillonellaceae</taxon>
        <taxon>Veillonella</taxon>
    </lineage>
</organism>
<evidence type="ECO:0000256" key="11">
    <source>
        <dbReference type="ARBA" id="ARBA00049244"/>
    </source>
</evidence>
<keyword evidence="15" id="KW-1185">Reference proteome</keyword>
<dbReference type="Gene3D" id="1.10.8.60">
    <property type="match status" value="1"/>
</dbReference>
<feature type="region of interest" description="Disordered" evidence="12">
    <location>
        <begin position="642"/>
        <end position="739"/>
    </location>
</feature>
<dbReference type="NCBIfam" id="TIGR02397">
    <property type="entry name" value="dnaX_nterm"/>
    <property type="match status" value="1"/>
</dbReference>
<sequence length="822" mass="87888">MSYMALYRRWRPKDFTDVVGQKQVSETLMRAIREDKVAHAYLFSGPRGTGKTSIAKIFARAINCEKGPTDHPCNECTSCKQILEGRSMDVLEIDAASNRGIDEVRALRESAKFMPVEGRKKIFIIDEAHMLTNEAWNALLKTIEEPPAHIMFIFATTEPEKIPVTILSRCQRYTFRRITAQDITEHLLHVAEGSGIQLDPKAARLIAVHADGGLRDALSILDQCSGMTDDVITIAHVESMIGLVSKKWVIDMVSHIMHGDGAAMLLAIQSALAEGRDTKQMVSALTEHLRALLVAKVMPAAEELQIYDSFKEDFEAQVQAISVSQIDSYVRALQSIQNDAKRVDNPRTVIEVGLLALAARARVSDSELEDRLAAIEFRLDADDDGLKTRLSQLEHSVERGVAISPAGGGQGQTIDVSTVTAIGRNTTGTVGMTQPQMAPQNVAMPSQPGRVPPGTPGMVPPEKPGMVPPGKPGTIPPRGQAPQQSPQQPAHRVGQVPPPAKASASSVPNGVGAVPPQSQRETETHTSAGTAPTFSTLGTTSSGVAAEIGEGILPPGEYRGIQGRVLQWMQGKKMLMSAGFYRMGQLIYVDNTKAVIAFNTDFNVKMATTDKVVKEATQAFSAVMGHAVTVLAVGSNTPEDKSYRAAARGGAGHGVASKKHPAVPTKESTATVTASADTGTNDRVERATANDAPAHTTVRGTVPHTAPTDTASAGARKVAGQTVTDQAKTGGDETKASGDMPQAMRERVDGLPADVDDFGSGMIVTKPSDEATVDITKLPKWDPNHCREEELANPVLLGALAQAAADGNDIYVEVIDDDQEDK</sequence>
<evidence type="ECO:0000313" key="15">
    <source>
        <dbReference type="Proteomes" id="UP000707138"/>
    </source>
</evidence>
<dbReference type="Pfam" id="PF13177">
    <property type="entry name" value="DNA_pol3_delta2"/>
    <property type="match status" value="1"/>
</dbReference>
<dbReference type="InterPro" id="IPR022754">
    <property type="entry name" value="DNA_pol_III_gamma-3"/>
</dbReference>
<dbReference type="CDD" id="cd00009">
    <property type="entry name" value="AAA"/>
    <property type="match status" value="1"/>
</dbReference>